<dbReference type="RefSeq" id="WP_307430718.1">
    <property type="nucleotide sequence ID" value="NZ_JAUSVK010000001.1"/>
</dbReference>
<keyword evidence="2" id="KW-0813">Transport</keyword>
<reference evidence="6 7" key="1">
    <citation type="submission" date="2023-07" db="EMBL/GenBank/DDBJ databases">
        <title>Genomic Encyclopedia of Type Strains, Phase IV (KMG-IV): sequencing the most valuable type-strain genomes for metagenomic binning, comparative biology and taxonomic classification.</title>
        <authorList>
            <person name="Goeker M."/>
        </authorList>
    </citation>
    <scope>NUCLEOTIDE SEQUENCE [LARGE SCALE GENOMIC DNA]</scope>
    <source>
        <strain evidence="6 7">DSM 5896</strain>
    </source>
</reference>
<name>A0ABU0FHT8_9HYPH</name>
<gene>
    <name evidence="6" type="ORF">J3R73_003966</name>
</gene>
<dbReference type="PANTHER" id="PTHR43553">
    <property type="entry name" value="HEAVY METAL TRANSPORTER"/>
    <property type="match status" value="1"/>
</dbReference>
<dbReference type="CDD" id="cd03225">
    <property type="entry name" value="ABC_cobalt_CbiO_domain1"/>
    <property type="match status" value="2"/>
</dbReference>
<keyword evidence="3" id="KW-0547">Nucleotide-binding</keyword>
<dbReference type="Gene3D" id="3.40.50.300">
    <property type="entry name" value="P-loop containing nucleotide triphosphate hydrolases"/>
    <property type="match status" value="2"/>
</dbReference>
<evidence type="ECO:0000256" key="4">
    <source>
        <dbReference type="ARBA" id="ARBA00022840"/>
    </source>
</evidence>
<feature type="domain" description="ABC transporter" evidence="5">
    <location>
        <begin position="2"/>
        <end position="241"/>
    </location>
</feature>
<keyword evidence="7" id="KW-1185">Reference proteome</keyword>
<keyword evidence="6" id="KW-0378">Hydrolase</keyword>
<feature type="domain" description="ABC transporter" evidence="5">
    <location>
        <begin position="260"/>
        <end position="497"/>
    </location>
</feature>
<sequence>MLDIHHVTAGFGVSDPVIADASVTIANGQRLLICGAAGSGKSTLLNIAAGIIPRLVPSPLFSGSVSLHGRPMAQFSKDDLYTAVSIVSQNVEDQLWDLSVEDLIAFPLENRGVDRNLIRARLQALLGEMELDALRGRRVLTLSGGERRMVAIAAALAVAPGLLVLDEPTTGLDPSARLRLVRILNKLASEIPALLVSEQDPASIEDTIDSVMLLAGGRLSPVTEAGEILRLETPWLEAGILPPHRRRSPRKTPPPGRTLLTISGLRTRLARPDGRPVLQDVAFDIRAGEILALIGRNGAGKTTLFQSILGLAKTVSGSIAIGGEPAQDWTAAKRARSIAYLPQNMRRILFNMTVLEEVVFSITAATGTAKDAAAKAKAIATLGKYGLAALADSSPVALSVRQQALLGLACADAAGASIAILDEPLLARDVHGRRMLDLFLDTMLSSGRSVMLISHDLELVDDVASRLLILEEGRITFDGRPDEAWASRAFGVLGWPTPHGIPAGEAA</sequence>
<accession>A0ABU0FHT8</accession>
<evidence type="ECO:0000259" key="5">
    <source>
        <dbReference type="PROSITE" id="PS50893"/>
    </source>
</evidence>
<dbReference type="SMART" id="SM00382">
    <property type="entry name" value="AAA"/>
    <property type="match status" value="2"/>
</dbReference>
<dbReference type="InterPro" id="IPR050095">
    <property type="entry name" value="ECF_ABC_transporter_ATP-bd"/>
</dbReference>
<comment type="caution">
    <text evidence="6">The sequence shown here is derived from an EMBL/GenBank/DDBJ whole genome shotgun (WGS) entry which is preliminary data.</text>
</comment>
<evidence type="ECO:0000313" key="6">
    <source>
        <dbReference type="EMBL" id="MDQ0394174.1"/>
    </source>
</evidence>
<protein>
    <submittedName>
        <fullName evidence="6">Energy-coupling factor transport system ATP-binding protein</fullName>
        <ecNumber evidence="6">3.6.3.-</ecNumber>
    </submittedName>
</protein>
<evidence type="ECO:0000313" key="7">
    <source>
        <dbReference type="Proteomes" id="UP001237448"/>
    </source>
</evidence>
<dbReference type="EMBL" id="JAUSVK010000001">
    <property type="protein sequence ID" value="MDQ0394174.1"/>
    <property type="molecule type" value="Genomic_DNA"/>
</dbReference>
<dbReference type="GO" id="GO:0005524">
    <property type="term" value="F:ATP binding"/>
    <property type="evidence" value="ECO:0007669"/>
    <property type="project" value="UniProtKB-KW"/>
</dbReference>
<dbReference type="Pfam" id="PF00005">
    <property type="entry name" value="ABC_tran"/>
    <property type="match status" value="2"/>
</dbReference>
<evidence type="ECO:0000256" key="2">
    <source>
        <dbReference type="ARBA" id="ARBA00022448"/>
    </source>
</evidence>
<dbReference type="EC" id="3.6.3.-" evidence="6"/>
<evidence type="ECO:0000256" key="1">
    <source>
        <dbReference type="ARBA" id="ARBA00005417"/>
    </source>
</evidence>
<dbReference type="InterPro" id="IPR015856">
    <property type="entry name" value="ABC_transpr_CbiO/EcfA_su"/>
</dbReference>
<dbReference type="InterPro" id="IPR003439">
    <property type="entry name" value="ABC_transporter-like_ATP-bd"/>
</dbReference>
<dbReference type="SUPFAM" id="SSF52540">
    <property type="entry name" value="P-loop containing nucleoside triphosphate hydrolases"/>
    <property type="match status" value="2"/>
</dbReference>
<dbReference type="InterPro" id="IPR017871">
    <property type="entry name" value="ABC_transporter-like_CS"/>
</dbReference>
<proteinExistence type="inferred from homology"/>
<evidence type="ECO:0000256" key="3">
    <source>
        <dbReference type="ARBA" id="ARBA00022741"/>
    </source>
</evidence>
<dbReference type="GO" id="GO:0016787">
    <property type="term" value="F:hydrolase activity"/>
    <property type="evidence" value="ECO:0007669"/>
    <property type="project" value="UniProtKB-KW"/>
</dbReference>
<dbReference type="PROSITE" id="PS00211">
    <property type="entry name" value="ABC_TRANSPORTER_1"/>
    <property type="match status" value="1"/>
</dbReference>
<dbReference type="PROSITE" id="PS50893">
    <property type="entry name" value="ABC_TRANSPORTER_2"/>
    <property type="match status" value="2"/>
</dbReference>
<organism evidence="6 7">
    <name type="scientific">Labrys monachus</name>
    <dbReference type="NCBI Taxonomy" id="217067"/>
    <lineage>
        <taxon>Bacteria</taxon>
        <taxon>Pseudomonadati</taxon>
        <taxon>Pseudomonadota</taxon>
        <taxon>Alphaproteobacteria</taxon>
        <taxon>Hyphomicrobiales</taxon>
        <taxon>Xanthobacteraceae</taxon>
        <taxon>Labrys</taxon>
    </lineage>
</organism>
<keyword evidence="4 6" id="KW-0067">ATP-binding</keyword>
<dbReference type="InterPro" id="IPR003593">
    <property type="entry name" value="AAA+_ATPase"/>
</dbReference>
<dbReference type="Proteomes" id="UP001237448">
    <property type="component" value="Unassembled WGS sequence"/>
</dbReference>
<dbReference type="InterPro" id="IPR027417">
    <property type="entry name" value="P-loop_NTPase"/>
</dbReference>
<comment type="similarity">
    <text evidence="1">Belongs to the ABC transporter superfamily.</text>
</comment>